<dbReference type="EMBL" id="CP001810">
    <property type="protein sequence ID" value="ADL33230.1"/>
    <property type="molecule type" value="Genomic_DNA"/>
</dbReference>
<proteinExistence type="predicted"/>
<dbReference type="RefSeq" id="WP_013279887.1">
    <property type="nucleotide sequence ID" value="NC_014387.1"/>
</dbReference>
<evidence type="ECO:0000313" key="1">
    <source>
        <dbReference type="EMBL" id="ADL33230.1"/>
    </source>
</evidence>
<keyword evidence="2" id="KW-1185">Reference proteome</keyword>
<protein>
    <submittedName>
        <fullName evidence="1">Uncharacterized protein</fullName>
    </submittedName>
</protein>
<dbReference type="HOGENOM" id="CLU_2314994_0_0_9"/>
<gene>
    <name evidence="1" type="ordered locus">bpr_I0483</name>
</gene>
<organism evidence="1 2">
    <name type="scientific">Butyrivibrio proteoclasticus (strain ATCC 51982 / DSM 14932 / B316)</name>
    <name type="common">Clostridium proteoclasticum</name>
    <dbReference type="NCBI Taxonomy" id="515622"/>
    <lineage>
        <taxon>Bacteria</taxon>
        <taxon>Bacillati</taxon>
        <taxon>Bacillota</taxon>
        <taxon>Clostridia</taxon>
        <taxon>Lachnospirales</taxon>
        <taxon>Lachnospiraceae</taxon>
        <taxon>Butyrivibrio</taxon>
    </lineage>
</organism>
<dbReference type="KEGG" id="bpb:bpr_I0483"/>
<dbReference type="STRING" id="515622.bpr_I0483"/>
<evidence type="ECO:0000313" key="2">
    <source>
        <dbReference type="Proteomes" id="UP000001299"/>
    </source>
</evidence>
<dbReference type="AlphaFoldDB" id="E0S029"/>
<dbReference type="Proteomes" id="UP000001299">
    <property type="component" value="Chromosome 1"/>
</dbReference>
<reference evidence="1 2" key="1">
    <citation type="journal article" date="2010" name="PLoS ONE">
        <title>The glycobiome of the rumen bacterium Butyrivibrio proteoclasticus B316(T) highlights adaptation to a polysaccharide-rich environment.</title>
        <authorList>
            <person name="Kelly W.J."/>
            <person name="Leahy S.C."/>
            <person name="Altermann E."/>
            <person name="Yeoman C.J."/>
            <person name="Dunne J.C."/>
            <person name="Kong Z."/>
            <person name="Pacheco D.M."/>
            <person name="Li D."/>
            <person name="Noel S.J."/>
            <person name="Moon C.D."/>
            <person name="Cookson A.L."/>
            <person name="Attwood G.T."/>
        </authorList>
    </citation>
    <scope>NUCLEOTIDE SEQUENCE [LARGE SCALE GENOMIC DNA]</scope>
    <source>
        <strain evidence="2">ATCC 51982 / DSM 14932 / B316</strain>
    </source>
</reference>
<name>E0S029_BUTPB</name>
<accession>E0S029</accession>
<dbReference type="eggNOG" id="ENOG5030F4J">
    <property type="taxonomic scope" value="Bacteria"/>
</dbReference>
<sequence>MDSARWNKMSISEQILNIGGEVQRAVDRKERHEMDLAKSYLNKALDWIDLTKNDPKNKNRIEEISIVEDELNDYFSANKYKNNKNSIMSYWNSFFSAIF</sequence>